<evidence type="ECO:0000313" key="2">
    <source>
        <dbReference type="EMBL" id="MBB3702789.1"/>
    </source>
</evidence>
<evidence type="ECO:0000259" key="1">
    <source>
        <dbReference type="Pfam" id="PF00425"/>
    </source>
</evidence>
<dbReference type="AlphaFoldDB" id="A0A7W5YE01"/>
<accession>A0A7W5YE01</accession>
<dbReference type="EMBL" id="JACICA010000005">
    <property type="protein sequence ID" value="MBB3702789.1"/>
    <property type="molecule type" value="Genomic_DNA"/>
</dbReference>
<comment type="caution">
    <text evidence="2">The sequence shown here is derived from an EMBL/GenBank/DDBJ whole genome shotgun (WGS) entry which is preliminary data.</text>
</comment>
<dbReference type="RefSeq" id="WP_183696328.1">
    <property type="nucleotide sequence ID" value="NZ_JACICA010000005.1"/>
</dbReference>
<proteinExistence type="predicted"/>
<keyword evidence="2" id="KW-0413">Isomerase</keyword>
<reference evidence="2 3" key="1">
    <citation type="submission" date="2020-08" db="EMBL/GenBank/DDBJ databases">
        <title>Genomic Encyclopedia of Type Strains, Phase IV (KMG-IV): sequencing the most valuable type-strain genomes for metagenomic binning, comparative biology and taxonomic classification.</title>
        <authorList>
            <person name="Goeker M."/>
        </authorList>
    </citation>
    <scope>NUCLEOTIDE SEQUENCE [LARGE SCALE GENOMIC DNA]</scope>
    <source>
        <strain evidence="2 3">DSM 22548</strain>
    </source>
</reference>
<protein>
    <submittedName>
        <fullName evidence="2">Isochorismate synthase</fullName>
        <ecNumber evidence="2">5.4.4.2</ecNumber>
    </submittedName>
</protein>
<dbReference type="InterPro" id="IPR005801">
    <property type="entry name" value="ADC_synthase"/>
</dbReference>
<dbReference type="InterPro" id="IPR015890">
    <property type="entry name" value="Chorismate_C"/>
</dbReference>
<organism evidence="2 3">
    <name type="scientific">Alloprevotella rava</name>
    <dbReference type="NCBI Taxonomy" id="671218"/>
    <lineage>
        <taxon>Bacteria</taxon>
        <taxon>Pseudomonadati</taxon>
        <taxon>Bacteroidota</taxon>
        <taxon>Bacteroidia</taxon>
        <taxon>Bacteroidales</taxon>
        <taxon>Prevotellaceae</taxon>
        <taxon>Alloprevotella</taxon>
    </lineage>
</organism>
<evidence type="ECO:0000313" key="3">
    <source>
        <dbReference type="Proteomes" id="UP000541425"/>
    </source>
</evidence>
<dbReference type="Proteomes" id="UP000541425">
    <property type="component" value="Unassembled WGS sequence"/>
</dbReference>
<feature type="domain" description="Chorismate-utilising enzyme C-terminal" evidence="1">
    <location>
        <begin position="82"/>
        <end position="332"/>
    </location>
</feature>
<dbReference type="GO" id="GO:0008909">
    <property type="term" value="F:isochorismate synthase activity"/>
    <property type="evidence" value="ECO:0007669"/>
    <property type="project" value="UniProtKB-EC"/>
</dbReference>
<dbReference type="PANTHER" id="PTHR42839:SF2">
    <property type="entry name" value="ISOCHORISMATE SYNTHASE ENTC"/>
    <property type="match status" value="1"/>
</dbReference>
<name>A0A7W5YE01_9BACT</name>
<dbReference type="SUPFAM" id="SSF56322">
    <property type="entry name" value="ADC synthase"/>
    <property type="match status" value="1"/>
</dbReference>
<dbReference type="Gene3D" id="3.60.120.10">
    <property type="entry name" value="Anthranilate synthase"/>
    <property type="match status" value="1"/>
</dbReference>
<gene>
    <name evidence="2" type="ORF">FHS60_001258</name>
</gene>
<dbReference type="PANTHER" id="PTHR42839">
    <property type="entry name" value="ISOCHORISMATE SYNTHASE ENTC"/>
    <property type="match status" value="1"/>
</dbReference>
<sequence>MPSFAYYRLPGKRSYVRLFREGAVGTLASVEEADGRMGFLIAPFTPNETTPIVLLEPEEVREGVVPEGAIFVLPAARRSENRETYGQAFRAMQQVLRTGQCDKVVLARTATMPIPPLSNEALERFFFAACAAHPHAFVSLFQTPQTDCWLVATPERLLTHENGAWQTMALAGTMACADGACVPFNAWSEKNRREQRLVAQYVREQLRQLGVEPEESETYVRKVGAICHLETDFRFLLPAGLGVGTVLSHLHPTPAVCGVPTERARRAILEYEPEPRRYYAGFCGPLHLLHETRLYVNLRCLEVMPSLLRFHAGGGLLPESNEEDEWLETQRKMAAPLEHLTAPISVVLSGEKPRAV</sequence>
<dbReference type="EC" id="5.4.4.2" evidence="2"/>
<dbReference type="Pfam" id="PF00425">
    <property type="entry name" value="Chorismate_bind"/>
    <property type="match status" value="1"/>
</dbReference>